<dbReference type="EMBL" id="QHCV01000034">
    <property type="protein sequence ID" value="RAV32178.1"/>
    <property type="molecule type" value="Genomic_DNA"/>
</dbReference>
<dbReference type="RefSeq" id="WP_113630620.1">
    <property type="nucleotide sequence ID" value="NZ_QHCV01000034.1"/>
</dbReference>
<accession>A0A364V6D5</accession>
<comment type="caution">
    <text evidence="2">The sequence shown here is derived from an EMBL/GenBank/DDBJ whole genome shotgun (WGS) entry which is preliminary data.</text>
</comment>
<dbReference type="NCBIfam" id="TIGR03544">
    <property type="entry name" value="DivI1A_domain"/>
    <property type="match status" value="1"/>
</dbReference>
<protein>
    <recommendedName>
        <fullName evidence="4">DivIVA domain-containing protein</fullName>
    </recommendedName>
</protein>
<reference evidence="2 3" key="1">
    <citation type="journal article" date="2018" name="Syst. Appl. Microbiol.">
        <title>Corynebacterium heidelbergense sp. nov., isolated from the preen glands of Egyptian geese (Alopochen aegyptiacus).</title>
        <authorList>
            <person name="Braun M.S."/>
            <person name="Wang E."/>
            <person name="Zimmermann S."/>
            <person name="Wink M."/>
        </authorList>
    </citation>
    <scope>NUCLEOTIDE SEQUENCE [LARGE SCALE GENOMIC DNA]</scope>
    <source>
        <strain evidence="2 3">647</strain>
    </source>
</reference>
<evidence type="ECO:0008006" key="4">
    <source>
        <dbReference type="Google" id="ProtNLM"/>
    </source>
</evidence>
<dbReference type="AlphaFoldDB" id="A0A364V6D5"/>
<feature type="compositionally biased region" description="Low complexity" evidence="1">
    <location>
        <begin position="94"/>
        <end position="108"/>
    </location>
</feature>
<dbReference type="Gene3D" id="6.10.250.660">
    <property type="match status" value="1"/>
</dbReference>
<evidence type="ECO:0000313" key="3">
    <source>
        <dbReference type="Proteomes" id="UP000251577"/>
    </source>
</evidence>
<dbReference type="InterPro" id="IPR019933">
    <property type="entry name" value="DivIVA_domain"/>
</dbReference>
<gene>
    <name evidence="2" type="ORF">DLJ54_04515</name>
</gene>
<evidence type="ECO:0000256" key="1">
    <source>
        <dbReference type="SAM" id="MobiDB-lite"/>
    </source>
</evidence>
<name>A0A364V6D5_9CORY</name>
<dbReference type="Proteomes" id="UP000251577">
    <property type="component" value="Unassembled WGS sequence"/>
</dbReference>
<keyword evidence="3" id="KW-1185">Reference proteome</keyword>
<feature type="region of interest" description="Disordered" evidence="1">
    <location>
        <begin position="92"/>
        <end position="117"/>
    </location>
</feature>
<organism evidence="2 3">
    <name type="scientific">Corynebacterium heidelbergense</name>
    <dbReference type="NCBI Taxonomy" id="2055947"/>
    <lineage>
        <taxon>Bacteria</taxon>
        <taxon>Bacillati</taxon>
        <taxon>Actinomycetota</taxon>
        <taxon>Actinomycetes</taxon>
        <taxon>Mycobacteriales</taxon>
        <taxon>Corynebacteriaceae</taxon>
        <taxon>Corynebacterium</taxon>
    </lineage>
</organism>
<sequence length="117" mass="12444">MYWLLSLAGALLVGCVLALLLAQVFGRGERLPDVSSGPQRAAHLASIMKSPITADRISGIRFSVALRGYRMAEVDAYLRRVSARLAELEATAGPNSPNAAADAEPNNARGLVPENKE</sequence>
<proteinExistence type="predicted"/>
<evidence type="ECO:0000313" key="2">
    <source>
        <dbReference type="EMBL" id="RAV32178.1"/>
    </source>
</evidence>